<sequence length="118" mass="13904">MEFLRRKENIINLFLVASFAALSWRSFRQQKEIDALEAEKAALQSGNKAISTSMWAWRDHLFQVAEDDPSRAPISLDRLGPSTARRTRPRRLPLPHWTTASFEVWFSYFRIFLFNLYP</sequence>
<name>A0A835RU18_VANPL</name>
<accession>A0A835RU18</accession>
<dbReference type="EMBL" id="JADCNL010000001">
    <property type="protein sequence ID" value="KAG0498124.1"/>
    <property type="molecule type" value="Genomic_DNA"/>
</dbReference>
<keyword evidence="2" id="KW-1185">Reference proteome</keyword>
<dbReference type="AlphaFoldDB" id="A0A835RU18"/>
<evidence type="ECO:0000313" key="2">
    <source>
        <dbReference type="Proteomes" id="UP000636800"/>
    </source>
</evidence>
<organism evidence="1 2">
    <name type="scientific">Vanilla planifolia</name>
    <name type="common">Vanilla</name>
    <dbReference type="NCBI Taxonomy" id="51239"/>
    <lineage>
        <taxon>Eukaryota</taxon>
        <taxon>Viridiplantae</taxon>
        <taxon>Streptophyta</taxon>
        <taxon>Embryophyta</taxon>
        <taxon>Tracheophyta</taxon>
        <taxon>Spermatophyta</taxon>
        <taxon>Magnoliopsida</taxon>
        <taxon>Liliopsida</taxon>
        <taxon>Asparagales</taxon>
        <taxon>Orchidaceae</taxon>
        <taxon>Vanilloideae</taxon>
        <taxon>Vanilleae</taxon>
        <taxon>Vanilla</taxon>
    </lineage>
</organism>
<comment type="caution">
    <text evidence="1">The sequence shown here is derived from an EMBL/GenBank/DDBJ whole genome shotgun (WGS) entry which is preliminary data.</text>
</comment>
<dbReference type="OrthoDB" id="411251at2759"/>
<reference evidence="1 2" key="1">
    <citation type="journal article" date="2020" name="Nat. Food">
        <title>A phased Vanilla planifolia genome enables genetic improvement of flavour and production.</title>
        <authorList>
            <person name="Hasing T."/>
            <person name="Tang H."/>
            <person name="Brym M."/>
            <person name="Khazi F."/>
            <person name="Huang T."/>
            <person name="Chambers A.H."/>
        </authorList>
    </citation>
    <scope>NUCLEOTIDE SEQUENCE [LARGE SCALE GENOMIC DNA]</scope>
    <source>
        <tissue evidence="1">Leaf</tissue>
    </source>
</reference>
<dbReference type="PANTHER" id="PTHR38355:SF1">
    <property type="entry name" value="OS06G0149500 PROTEIN"/>
    <property type="match status" value="1"/>
</dbReference>
<protein>
    <submittedName>
        <fullName evidence="1">Uncharacterized protein</fullName>
    </submittedName>
</protein>
<proteinExistence type="predicted"/>
<dbReference type="Proteomes" id="UP000636800">
    <property type="component" value="Chromosome 1"/>
</dbReference>
<dbReference type="GO" id="GO:0005739">
    <property type="term" value="C:mitochondrion"/>
    <property type="evidence" value="ECO:0007669"/>
    <property type="project" value="TreeGrafter"/>
</dbReference>
<dbReference type="PANTHER" id="PTHR38355">
    <property type="entry name" value="OS06G0149500 PROTEIN"/>
    <property type="match status" value="1"/>
</dbReference>
<gene>
    <name evidence="1" type="ORF">HPP92_002815</name>
</gene>
<evidence type="ECO:0000313" key="1">
    <source>
        <dbReference type="EMBL" id="KAG0498124.1"/>
    </source>
</evidence>